<dbReference type="Gene3D" id="3.30.559.10">
    <property type="entry name" value="Chloramphenicol acetyltransferase-like domain"/>
    <property type="match status" value="2"/>
</dbReference>
<dbReference type="PANTHER" id="PTHR31623">
    <property type="entry name" value="F21J9.9"/>
    <property type="match status" value="1"/>
</dbReference>
<dbReference type="EMBL" id="NBSK02000002">
    <property type="protein sequence ID" value="KAJ0221462.1"/>
    <property type="molecule type" value="Genomic_DNA"/>
</dbReference>
<dbReference type="GO" id="GO:0016746">
    <property type="term" value="F:acyltransferase activity"/>
    <property type="evidence" value="ECO:0007669"/>
    <property type="project" value="UniProtKB-KW"/>
</dbReference>
<proteinExistence type="inferred from homology"/>
<comment type="similarity">
    <text evidence="1">Belongs to the plant acyltransferase family.</text>
</comment>
<accession>A0A9R1XW26</accession>
<dbReference type="PANTHER" id="PTHR31623:SF110">
    <property type="entry name" value="VINORINE SYNTHASE-LIKE"/>
    <property type="match status" value="1"/>
</dbReference>
<dbReference type="InterPro" id="IPR023213">
    <property type="entry name" value="CAT-like_dom_sf"/>
</dbReference>
<evidence type="ECO:0000256" key="1">
    <source>
        <dbReference type="ARBA" id="ARBA00009861"/>
    </source>
</evidence>
<dbReference type="Pfam" id="PF02458">
    <property type="entry name" value="Transferase"/>
    <property type="match status" value="1"/>
</dbReference>
<reference evidence="4 5" key="1">
    <citation type="journal article" date="2017" name="Nat. Commun.">
        <title>Genome assembly with in vitro proximity ligation data and whole-genome triplication in lettuce.</title>
        <authorList>
            <person name="Reyes-Chin-Wo S."/>
            <person name="Wang Z."/>
            <person name="Yang X."/>
            <person name="Kozik A."/>
            <person name="Arikit S."/>
            <person name="Song C."/>
            <person name="Xia L."/>
            <person name="Froenicke L."/>
            <person name="Lavelle D.O."/>
            <person name="Truco M.J."/>
            <person name="Xia R."/>
            <person name="Zhu S."/>
            <person name="Xu C."/>
            <person name="Xu H."/>
            <person name="Xu X."/>
            <person name="Cox K."/>
            <person name="Korf I."/>
            <person name="Meyers B.C."/>
            <person name="Michelmore R.W."/>
        </authorList>
    </citation>
    <scope>NUCLEOTIDE SEQUENCE [LARGE SCALE GENOMIC DNA]</scope>
    <source>
        <strain evidence="5">cv. Salinas</strain>
        <tissue evidence="4">Seedlings</tissue>
    </source>
</reference>
<protein>
    <recommendedName>
        <fullName evidence="6">Transferase, Chloramphenicol acetyltransferase-like domain protein</fullName>
    </recommendedName>
</protein>
<evidence type="ECO:0008006" key="6">
    <source>
        <dbReference type="Google" id="ProtNLM"/>
    </source>
</evidence>
<evidence type="ECO:0000256" key="3">
    <source>
        <dbReference type="ARBA" id="ARBA00023315"/>
    </source>
</evidence>
<gene>
    <name evidence="4" type="ORF">LSAT_V11C200052490</name>
</gene>
<comment type="caution">
    <text evidence="4">The sequence shown here is derived from an EMBL/GenBank/DDBJ whole genome shotgun (WGS) entry which is preliminary data.</text>
</comment>
<sequence length="502" mass="55877">MGVSTIYVYNSLYHYKNINNLHSGMYTTDHTLYKNVFQLLHFCNTNLVHTLSRKLFDMEIEIVSKECIKPSSPTPSHLKTFKLSALDYVVLTPFVPVTLYYPNSDGETVTEAIERSITLKESLSRTLTQFYTLAGTILDDFTIDCNDNGAQYIVAKVNRRLDEFLNNLDLPSVNRFLPCEPSCSGSTAGSPVTNVQINIFECGSIAIGLCISHKVIDGAALTVFLKGWTNMACGSTEMMYPNFTAPSLFPQKVLSLKATSMGLSMPLLKQGKCTTRRFVFESDSVAKLKAEAIENGLQRASRLEVVSAFIWKCAMAASKEVCGFQKASGLSQIVNLRTKLNQPMSQNFIGNLVWLVLATSEANHEPTMHGLATRVRESTSKVNSEFVEKSQGDEGHLVMQKSLEDLVEILSKETMDVYGFTSLCKLGYYEFDFGWGKPIWMTGIVAEGSPVFMNMVNMLDMKSGEGVETWVHLDEPEMEILMKNQELLAYASLDPSPLKNGN</sequence>
<keyword evidence="5" id="KW-1185">Reference proteome</keyword>
<dbReference type="AlphaFoldDB" id="A0A9R1XW26"/>
<name>A0A9R1XW26_LACSA</name>
<evidence type="ECO:0000256" key="2">
    <source>
        <dbReference type="ARBA" id="ARBA00022679"/>
    </source>
</evidence>
<evidence type="ECO:0000313" key="4">
    <source>
        <dbReference type="EMBL" id="KAJ0221462.1"/>
    </source>
</evidence>
<keyword evidence="2" id="KW-0808">Transferase</keyword>
<dbReference type="Proteomes" id="UP000235145">
    <property type="component" value="Unassembled WGS sequence"/>
</dbReference>
<organism evidence="4 5">
    <name type="scientific">Lactuca sativa</name>
    <name type="common">Garden lettuce</name>
    <dbReference type="NCBI Taxonomy" id="4236"/>
    <lineage>
        <taxon>Eukaryota</taxon>
        <taxon>Viridiplantae</taxon>
        <taxon>Streptophyta</taxon>
        <taxon>Embryophyta</taxon>
        <taxon>Tracheophyta</taxon>
        <taxon>Spermatophyta</taxon>
        <taxon>Magnoliopsida</taxon>
        <taxon>eudicotyledons</taxon>
        <taxon>Gunneridae</taxon>
        <taxon>Pentapetalae</taxon>
        <taxon>asterids</taxon>
        <taxon>campanulids</taxon>
        <taxon>Asterales</taxon>
        <taxon>Asteraceae</taxon>
        <taxon>Cichorioideae</taxon>
        <taxon>Cichorieae</taxon>
        <taxon>Lactucinae</taxon>
        <taxon>Lactuca</taxon>
    </lineage>
</organism>
<keyword evidence="3" id="KW-0012">Acyltransferase</keyword>
<evidence type="ECO:0000313" key="5">
    <source>
        <dbReference type="Proteomes" id="UP000235145"/>
    </source>
</evidence>